<organism evidence="2 3">
    <name type="scientific">Trichonephila clavipes</name>
    <name type="common">Golden silk orbweaver</name>
    <name type="synonym">Nephila clavipes</name>
    <dbReference type="NCBI Taxonomy" id="2585209"/>
    <lineage>
        <taxon>Eukaryota</taxon>
        <taxon>Metazoa</taxon>
        <taxon>Ecdysozoa</taxon>
        <taxon>Arthropoda</taxon>
        <taxon>Chelicerata</taxon>
        <taxon>Arachnida</taxon>
        <taxon>Araneae</taxon>
        <taxon>Araneomorphae</taxon>
        <taxon>Entelegynae</taxon>
        <taxon>Araneoidea</taxon>
        <taxon>Nephilidae</taxon>
        <taxon>Trichonephila</taxon>
    </lineage>
</organism>
<dbReference type="AlphaFoldDB" id="A0A8X6RQA0"/>
<dbReference type="EMBL" id="BMAU01021195">
    <property type="protein sequence ID" value="GFX97072.1"/>
    <property type="molecule type" value="Genomic_DNA"/>
</dbReference>
<evidence type="ECO:0000313" key="3">
    <source>
        <dbReference type="Proteomes" id="UP000887159"/>
    </source>
</evidence>
<comment type="caution">
    <text evidence="2">The sequence shown here is derived from an EMBL/GenBank/DDBJ whole genome shotgun (WGS) entry which is preliminary data.</text>
</comment>
<name>A0A8X6RQA0_TRICX</name>
<reference evidence="2" key="1">
    <citation type="submission" date="2020-08" db="EMBL/GenBank/DDBJ databases">
        <title>Multicomponent nature underlies the extraordinary mechanical properties of spider dragline silk.</title>
        <authorList>
            <person name="Kono N."/>
            <person name="Nakamura H."/>
            <person name="Mori M."/>
            <person name="Yoshida Y."/>
            <person name="Ohtoshi R."/>
            <person name="Malay A.D."/>
            <person name="Moran D.A.P."/>
            <person name="Tomita M."/>
            <person name="Numata K."/>
            <person name="Arakawa K."/>
        </authorList>
    </citation>
    <scope>NUCLEOTIDE SEQUENCE</scope>
</reference>
<evidence type="ECO:0008006" key="4">
    <source>
        <dbReference type="Google" id="ProtNLM"/>
    </source>
</evidence>
<protein>
    <recommendedName>
        <fullName evidence="4">Transposase</fullName>
    </recommendedName>
</protein>
<proteinExistence type="predicted"/>
<gene>
    <name evidence="2" type="primary">X975_02288</name>
    <name evidence="2" type="ORF">TNCV_1998041</name>
</gene>
<feature type="region of interest" description="Disordered" evidence="1">
    <location>
        <begin position="119"/>
        <end position="141"/>
    </location>
</feature>
<evidence type="ECO:0000256" key="1">
    <source>
        <dbReference type="SAM" id="MobiDB-lite"/>
    </source>
</evidence>
<dbReference type="Proteomes" id="UP000887159">
    <property type="component" value="Unassembled WGS sequence"/>
</dbReference>
<accession>A0A8X6RQA0</accession>
<sequence length="193" mass="21959">MHRCIGCHWVNISNALLAQFRCNKSEFGGRLIAVDEPWIHWTGTKIQSKQWTTKGEPTPKKAKTVFRLGNKGRIEGFTTGSPFTNTIIITAAIEFDSSLKTTCFHSAAVQFPRERHHSKRRRRCVGVKGSTRNGRRNPKCPSARRLRMVREDTRAPSEGSTCTRMAAAEVVDCTHAFLTMWRSSRRLICRRCP</sequence>
<keyword evidence="3" id="KW-1185">Reference proteome</keyword>
<evidence type="ECO:0000313" key="2">
    <source>
        <dbReference type="EMBL" id="GFX97072.1"/>
    </source>
</evidence>